<organism evidence="4 5">
    <name type="scientific">Rubellimicrobium roseum</name>
    <dbReference type="NCBI Taxonomy" id="687525"/>
    <lineage>
        <taxon>Bacteria</taxon>
        <taxon>Pseudomonadati</taxon>
        <taxon>Pseudomonadota</taxon>
        <taxon>Alphaproteobacteria</taxon>
        <taxon>Rhodobacterales</taxon>
        <taxon>Roseobacteraceae</taxon>
        <taxon>Rubellimicrobium</taxon>
    </lineage>
</organism>
<reference evidence="4 5" key="1">
    <citation type="submission" date="2019-06" db="EMBL/GenBank/DDBJ databases">
        <authorList>
            <person name="Jiang L."/>
        </authorList>
    </citation>
    <scope>NUCLEOTIDE SEQUENCE [LARGE SCALE GENOMIC DNA]</scope>
    <source>
        <strain evidence="4 5">YIM 48858</strain>
    </source>
</reference>
<dbReference type="OrthoDB" id="5183775at2"/>
<dbReference type="Pfam" id="PF02571">
    <property type="entry name" value="CbiJ"/>
    <property type="match status" value="1"/>
</dbReference>
<accession>A0A5C4N9K9</accession>
<dbReference type="NCBIfam" id="NF005968">
    <property type="entry name" value="PRK08057.1-2"/>
    <property type="match status" value="1"/>
</dbReference>
<keyword evidence="5" id="KW-1185">Reference proteome</keyword>
<dbReference type="AlphaFoldDB" id="A0A5C4N9K9"/>
<dbReference type="Proteomes" id="UP000305709">
    <property type="component" value="Unassembled WGS sequence"/>
</dbReference>
<dbReference type="InterPro" id="IPR003723">
    <property type="entry name" value="Precorrin-6x_reduct"/>
</dbReference>
<evidence type="ECO:0000256" key="1">
    <source>
        <dbReference type="ARBA" id="ARBA00004953"/>
    </source>
</evidence>
<keyword evidence="3 4" id="KW-0560">Oxidoreductase</keyword>
<comment type="caution">
    <text evidence="4">The sequence shown here is derived from an EMBL/GenBank/DDBJ whole genome shotgun (WGS) entry which is preliminary data.</text>
</comment>
<gene>
    <name evidence="4" type="ORF">FHG71_15030</name>
</gene>
<dbReference type="GO" id="GO:0016994">
    <property type="term" value="F:precorrin-6A reductase activity"/>
    <property type="evidence" value="ECO:0007669"/>
    <property type="project" value="InterPro"/>
</dbReference>
<keyword evidence="2" id="KW-0169">Cobalamin biosynthesis</keyword>
<protein>
    <submittedName>
        <fullName evidence="4">Cobalt-precorrin-6A reductase</fullName>
        <ecNumber evidence="4">1.3.1.106</ecNumber>
    </submittedName>
</protein>
<dbReference type="EMBL" id="VDFV01000026">
    <property type="protein sequence ID" value="TNC68027.1"/>
    <property type="molecule type" value="Genomic_DNA"/>
</dbReference>
<evidence type="ECO:0000256" key="2">
    <source>
        <dbReference type="ARBA" id="ARBA00022573"/>
    </source>
</evidence>
<dbReference type="PANTHER" id="PTHR36925">
    <property type="entry name" value="COBALT-PRECORRIN-6A REDUCTASE"/>
    <property type="match status" value="1"/>
</dbReference>
<name>A0A5C4N9K9_9RHOB</name>
<proteinExistence type="predicted"/>
<evidence type="ECO:0000313" key="5">
    <source>
        <dbReference type="Proteomes" id="UP000305709"/>
    </source>
</evidence>
<evidence type="ECO:0000313" key="4">
    <source>
        <dbReference type="EMBL" id="TNC68027.1"/>
    </source>
</evidence>
<dbReference type="EC" id="1.3.1.106" evidence="4"/>
<evidence type="ECO:0000256" key="3">
    <source>
        <dbReference type="ARBA" id="ARBA00023002"/>
    </source>
</evidence>
<comment type="pathway">
    <text evidence="1">Cofactor biosynthesis; adenosylcobalamin biosynthesis.</text>
</comment>
<dbReference type="UniPathway" id="UPA00148"/>
<dbReference type="GO" id="GO:0009236">
    <property type="term" value="P:cobalamin biosynthetic process"/>
    <property type="evidence" value="ECO:0007669"/>
    <property type="project" value="UniProtKB-UniPathway"/>
</dbReference>
<dbReference type="PANTHER" id="PTHR36925:SF1">
    <property type="entry name" value="COBALT-PRECORRIN-6A REDUCTASE"/>
    <property type="match status" value="1"/>
</dbReference>
<dbReference type="RefSeq" id="WP_139082519.1">
    <property type="nucleotide sequence ID" value="NZ_VDFV01000026.1"/>
</dbReference>
<sequence>MILLLSGTSDARRLAARLAREGVPAIASLAGATKEPFPLGLPTRHGGFGGAEGFAAYLDRERITAVIDATHPFAARITARTHAVCRARGVPLLRLERAGWTPEPAWTWVADEAEAMRLLPPDSVVFLATGRQSLPAWAGLRAARVHLRVIDPPAESFPFPGGPIVARPPFDRAAESALFRDLGVTHLVAKDSGAADARPKLDAARDLGIEVILLRRPLPPEGLHTVATVEEALAWALPFRSATPTFRA</sequence>
<dbReference type="PROSITE" id="PS51014">
    <property type="entry name" value="COBK_CBIJ"/>
    <property type="match status" value="1"/>
</dbReference>